<feature type="binding site" evidence="3">
    <location>
        <position position="95"/>
    </location>
    <ligand>
        <name>Zn(2+)</name>
        <dbReference type="ChEBI" id="CHEBI:29105"/>
        <note>catalytic</note>
    </ligand>
</feature>
<keyword evidence="3" id="KW-0479">Metal-binding</keyword>
<dbReference type="Proteomes" id="UP000034090">
    <property type="component" value="Unassembled WGS sequence"/>
</dbReference>
<dbReference type="InterPro" id="IPR016193">
    <property type="entry name" value="Cytidine_deaminase-like"/>
</dbReference>
<dbReference type="EMBL" id="LCFQ01000006">
    <property type="protein sequence ID" value="KKS98052.1"/>
    <property type="molecule type" value="Genomic_DNA"/>
</dbReference>
<proteinExistence type="predicted"/>
<comment type="cofactor">
    <cofactor evidence="3">
        <name>Zn(2+)</name>
        <dbReference type="ChEBI" id="CHEBI:29105"/>
    </cofactor>
</comment>
<dbReference type="Gene3D" id="3.40.140.10">
    <property type="entry name" value="Cytidine Deaminase, domain 2"/>
    <property type="match status" value="1"/>
</dbReference>
<dbReference type="Pfam" id="PF00383">
    <property type="entry name" value="dCMP_cyt_deam_1"/>
    <property type="match status" value="1"/>
</dbReference>
<dbReference type="InterPro" id="IPR002125">
    <property type="entry name" value="CMP_dCMP_dom"/>
</dbReference>
<dbReference type="GO" id="GO:0006220">
    <property type="term" value="P:pyrimidine nucleotide metabolic process"/>
    <property type="evidence" value="ECO:0007669"/>
    <property type="project" value="InterPro"/>
</dbReference>
<feature type="binding site" evidence="3">
    <location>
        <position position="98"/>
    </location>
    <ligand>
        <name>Zn(2+)</name>
        <dbReference type="ChEBI" id="CHEBI:29105"/>
        <note>catalytic</note>
    </ligand>
</feature>
<evidence type="ECO:0000256" key="3">
    <source>
        <dbReference type="PIRSR" id="PIRSR006019-2"/>
    </source>
</evidence>
<evidence type="ECO:0000256" key="2">
    <source>
        <dbReference type="PIRSR" id="PIRSR006019-1"/>
    </source>
</evidence>
<dbReference type="PANTHER" id="PTHR11086">
    <property type="entry name" value="DEOXYCYTIDYLATE DEAMINASE-RELATED"/>
    <property type="match status" value="1"/>
</dbReference>
<dbReference type="GO" id="GO:0004132">
    <property type="term" value="F:dCMP deaminase activity"/>
    <property type="evidence" value="ECO:0007669"/>
    <property type="project" value="InterPro"/>
</dbReference>
<feature type="domain" description="CMP/dCMP-type deaminase" evidence="4">
    <location>
        <begin position="3"/>
        <end position="124"/>
    </location>
</feature>
<dbReference type="AlphaFoldDB" id="A0A0G1DKE5"/>
<organism evidence="5 6">
    <name type="scientific">Candidatus Woesebacteria bacterium GW2011_GWB1_43_14</name>
    <dbReference type="NCBI Taxonomy" id="1618578"/>
    <lineage>
        <taxon>Bacteria</taxon>
        <taxon>Candidatus Woeseibacteriota</taxon>
    </lineage>
</organism>
<evidence type="ECO:0000259" key="4">
    <source>
        <dbReference type="PROSITE" id="PS51747"/>
    </source>
</evidence>
<feature type="binding site" evidence="3">
    <location>
        <position position="67"/>
    </location>
    <ligand>
        <name>Zn(2+)</name>
        <dbReference type="ChEBI" id="CHEBI:29105"/>
        <note>catalytic</note>
    </ligand>
</feature>
<dbReference type="InterPro" id="IPR015517">
    <property type="entry name" value="dCMP_deaminase-rel"/>
</dbReference>
<accession>A0A0G1DKE5</accession>
<name>A0A0G1DKE5_9BACT</name>
<reference evidence="5 6" key="1">
    <citation type="journal article" date="2015" name="Nature">
        <title>rRNA introns, odd ribosomes, and small enigmatic genomes across a large radiation of phyla.</title>
        <authorList>
            <person name="Brown C.T."/>
            <person name="Hug L.A."/>
            <person name="Thomas B.C."/>
            <person name="Sharon I."/>
            <person name="Castelle C.J."/>
            <person name="Singh A."/>
            <person name="Wilkins M.J."/>
            <person name="Williams K.H."/>
            <person name="Banfield J.F."/>
        </authorList>
    </citation>
    <scope>NUCLEOTIDE SEQUENCE [LARGE SCALE GENOMIC DNA]</scope>
</reference>
<dbReference type="STRING" id="1618578.UV74_C0006G0009"/>
<dbReference type="PROSITE" id="PS51747">
    <property type="entry name" value="CYT_DCMP_DEAMINASES_2"/>
    <property type="match status" value="1"/>
</dbReference>
<dbReference type="GO" id="GO:0008270">
    <property type="term" value="F:zinc ion binding"/>
    <property type="evidence" value="ECO:0007669"/>
    <property type="project" value="InterPro"/>
</dbReference>
<evidence type="ECO:0000313" key="6">
    <source>
        <dbReference type="Proteomes" id="UP000034090"/>
    </source>
</evidence>
<keyword evidence="1" id="KW-0378">Hydrolase</keyword>
<evidence type="ECO:0000313" key="5">
    <source>
        <dbReference type="EMBL" id="KKS98052.1"/>
    </source>
</evidence>
<feature type="active site" description="Proton donor" evidence="2">
    <location>
        <position position="69"/>
    </location>
</feature>
<dbReference type="InterPro" id="IPR016473">
    <property type="entry name" value="dCMP_deaminase"/>
</dbReference>
<sequence length="163" mass="17998">MQAEKDFLRQAYQFGAEKSTDRSTQNGAILVDGSGTVVAWGANHFPEGVAETEERLQRPAKYMYVVHAETESILDAAKRGVKTEGLVMYAPWSACNECAKAIIDSGIAKVVGHKKIMEASYNQWPNSIRVAMDMFKEAGVLYELYEGDIGGVEILFNGKLFQP</sequence>
<keyword evidence="3" id="KW-0862">Zinc</keyword>
<dbReference type="PANTHER" id="PTHR11086:SF18">
    <property type="entry name" value="DEOXYCYTIDYLATE DEAMINASE"/>
    <property type="match status" value="1"/>
</dbReference>
<protein>
    <recommendedName>
        <fullName evidence="4">CMP/dCMP-type deaminase domain-containing protein</fullName>
    </recommendedName>
</protein>
<dbReference type="GO" id="GO:0005737">
    <property type="term" value="C:cytoplasm"/>
    <property type="evidence" value="ECO:0007669"/>
    <property type="project" value="TreeGrafter"/>
</dbReference>
<comment type="caution">
    <text evidence="5">The sequence shown here is derived from an EMBL/GenBank/DDBJ whole genome shotgun (WGS) entry which is preliminary data.</text>
</comment>
<dbReference type="SUPFAM" id="SSF53927">
    <property type="entry name" value="Cytidine deaminase-like"/>
    <property type="match status" value="1"/>
</dbReference>
<dbReference type="PIRSF" id="PIRSF006019">
    <property type="entry name" value="dCMP_deaminase"/>
    <property type="match status" value="1"/>
</dbReference>
<evidence type="ECO:0000256" key="1">
    <source>
        <dbReference type="ARBA" id="ARBA00022801"/>
    </source>
</evidence>
<gene>
    <name evidence="5" type="ORF">UV74_C0006G0009</name>
</gene>